<name>W8D0J8_9CAUD</name>
<dbReference type="KEGG" id="vg:18501105"/>
<dbReference type="GeneID" id="18501105"/>
<organism evidence="1 2">
    <name type="scientific">Erwinia phage PhiEaH1</name>
    <dbReference type="NCBI Taxonomy" id="1401669"/>
    <lineage>
        <taxon>Viruses</taxon>
        <taxon>Duplodnaviria</taxon>
        <taxon>Heunggongvirae</taxon>
        <taxon>Uroviricota</taxon>
        <taxon>Caudoviricetes</taxon>
        <taxon>Chimalliviridae</taxon>
        <taxon>Iapetusvirus</taxon>
        <taxon>Iapetusvirus EaH1</taxon>
    </lineage>
</organism>
<proteinExistence type="predicted"/>
<evidence type="ECO:0000313" key="1">
    <source>
        <dbReference type="EMBL" id="AGX01938.1"/>
    </source>
</evidence>
<accession>W8D0J8</accession>
<protein>
    <submittedName>
        <fullName evidence="1">Uncharacterized protein</fullName>
    </submittedName>
</protein>
<dbReference type="EMBL" id="KF623294">
    <property type="protein sequence ID" value="AGX01938.1"/>
    <property type="molecule type" value="Genomic_DNA"/>
</dbReference>
<keyword evidence="2" id="KW-1185">Reference proteome</keyword>
<sequence>MQKSHLETRMRNKLLKQLRVGIVPSWLASAISETKNCTYLDVLSFPKLVACEGQASIVTLDEVFIYTLVQRDLHRLTDKVFSDFHTIADCDENAAFYLEHEKAIEALKEKLYRDAKLKEVTGGDSAIGVLETNPLDAEFYTPVRVDANTLLLIGSTTPVYQDDRAFYNAVIESLSGIAEFPEFKELEVFRRYLRHAVSGR</sequence>
<evidence type="ECO:0000313" key="2">
    <source>
        <dbReference type="Proteomes" id="UP000204235"/>
    </source>
</evidence>
<dbReference type="Proteomes" id="UP000204235">
    <property type="component" value="Segment"/>
</dbReference>
<dbReference type="RefSeq" id="YP_009010269.1">
    <property type="nucleotide sequence ID" value="NC_023610.1"/>
</dbReference>
<reference evidence="1 2" key="1">
    <citation type="journal article" date="2014" name="FEMS Microbiol. Lett.">
        <title>The genome of the Erwinia amylovora phage PhiEaH1 reveals greater diversity and broadens the applicability of phages for the treatment of fire blight.</title>
        <authorList>
            <person name="Meczker K."/>
            <person name="Domotor D."/>
            <person name="Vass J."/>
            <person name="Rakhely G."/>
            <person name="Schneider G."/>
            <person name="Kovacs T."/>
        </authorList>
    </citation>
    <scope>NUCLEOTIDE SEQUENCE [LARGE SCALE GENOMIC DNA]</scope>
</reference>